<dbReference type="GO" id="GO:0005829">
    <property type="term" value="C:cytosol"/>
    <property type="evidence" value="ECO:0007669"/>
    <property type="project" value="TreeGrafter"/>
</dbReference>
<sequence length="183" mass="20675">MDPVNFAVAQNIKRLREKQKLSMDELSRLSGVSKSMLAQIERGDGNPTLSSLWKIANGMRVPFDALTARPKPDYQIIRLPDIQPILEDEGRVKNYSVFPDDEGRRFSVYYMELDPGSFWRSDPHVIGTIEFITLIRGALEIVAGEQTFTIHPGESIRFPGDAVHSYRNLNPGSTALHLIMYTP</sequence>
<dbReference type="Pfam" id="PF01381">
    <property type="entry name" value="HTH_3"/>
    <property type="match status" value="1"/>
</dbReference>
<evidence type="ECO:0000256" key="1">
    <source>
        <dbReference type="ARBA" id="ARBA00023015"/>
    </source>
</evidence>
<dbReference type="SUPFAM" id="SSF51182">
    <property type="entry name" value="RmlC-like cupins"/>
    <property type="match status" value="1"/>
</dbReference>
<keyword evidence="1" id="KW-0805">Transcription regulation</keyword>
<dbReference type="InterPro" id="IPR001387">
    <property type="entry name" value="Cro/C1-type_HTH"/>
</dbReference>
<dbReference type="GO" id="GO:0003677">
    <property type="term" value="F:DNA binding"/>
    <property type="evidence" value="ECO:0007669"/>
    <property type="project" value="UniProtKB-KW"/>
</dbReference>
<dbReference type="AlphaFoldDB" id="A0A8J6MBR2"/>
<evidence type="ECO:0000256" key="2">
    <source>
        <dbReference type="ARBA" id="ARBA00023125"/>
    </source>
</evidence>
<dbReference type="PROSITE" id="PS50943">
    <property type="entry name" value="HTH_CROC1"/>
    <property type="match status" value="1"/>
</dbReference>
<protein>
    <submittedName>
        <fullName evidence="5">Helix-turn-helix transcriptional regulator</fullName>
    </submittedName>
</protein>
<dbReference type="PANTHER" id="PTHR46797:SF23">
    <property type="entry name" value="HTH-TYPE TRANSCRIPTIONAL REGULATOR SUTR"/>
    <property type="match status" value="1"/>
</dbReference>
<comment type="caution">
    <text evidence="5">The sequence shown here is derived from an EMBL/GenBank/DDBJ whole genome shotgun (WGS) entry which is preliminary data.</text>
</comment>
<reference evidence="5" key="1">
    <citation type="submission" date="2020-08" db="EMBL/GenBank/DDBJ databases">
        <title>Genome public.</title>
        <authorList>
            <person name="Liu C."/>
            <person name="Sun Q."/>
        </authorList>
    </citation>
    <scope>NUCLEOTIDE SEQUENCE</scope>
    <source>
        <strain evidence="5">BX5</strain>
    </source>
</reference>
<dbReference type="GO" id="GO:0003700">
    <property type="term" value="F:DNA-binding transcription factor activity"/>
    <property type="evidence" value="ECO:0007669"/>
    <property type="project" value="TreeGrafter"/>
</dbReference>
<dbReference type="InterPro" id="IPR050807">
    <property type="entry name" value="TransReg_Diox_bact_type"/>
</dbReference>
<dbReference type="Proteomes" id="UP000602260">
    <property type="component" value="Unassembled WGS sequence"/>
</dbReference>
<dbReference type="InterPro" id="IPR011051">
    <property type="entry name" value="RmlC_Cupin_sf"/>
</dbReference>
<dbReference type="InterPro" id="IPR014710">
    <property type="entry name" value="RmlC-like_jellyroll"/>
</dbReference>
<keyword evidence="3" id="KW-0804">Transcription</keyword>
<dbReference type="CDD" id="cd02209">
    <property type="entry name" value="cupin_XRE_C"/>
    <property type="match status" value="1"/>
</dbReference>
<dbReference type="SUPFAM" id="SSF47413">
    <property type="entry name" value="lambda repressor-like DNA-binding domains"/>
    <property type="match status" value="1"/>
</dbReference>
<dbReference type="InterPro" id="IPR013096">
    <property type="entry name" value="Cupin_2"/>
</dbReference>
<organism evidence="5 6">
    <name type="scientific">Flintibacter faecis</name>
    <dbReference type="NCBI Taxonomy" id="2763047"/>
    <lineage>
        <taxon>Bacteria</taxon>
        <taxon>Bacillati</taxon>
        <taxon>Bacillota</taxon>
        <taxon>Clostridia</taxon>
        <taxon>Eubacteriales</taxon>
        <taxon>Flintibacter</taxon>
    </lineage>
</organism>
<keyword evidence="2" id="KW-0238">DNA-binding</keyword>
<dbReference type="EMBL" id="JACOPN010000011">
    <property type="protein sequence ID" value="MBC5718185.1"/>
    <property type="molecule type" value="Genomic_DNA"/>
</dbReference>
<evidence type="ECO:0000256" key="3">
    <source>
        <dbReference type="ARBA" id="ARBA00023163"/>
    </source>
</evidence>
<name>A0A8J6MBR2_9FIRM</name>
<dbReference type="PANTHER" id="PTHR46797">
    <property type="entry name" value="HTH-TYPE TRANSCRIPTIONAL REGULATOR"/>
    <property type="match status" value="1"/>
</dbReference>
<dbReference type="InterPro" id="IPR010982">
    <property type="entry name" value="Lambda_DNA-bd_dom_sf"/>
</dbReference>
<proteinExistence type="predicted"/>
<dbReference type="Gene3D" id="1.10.260.40">
    <property type="entry name" value="lambda repressor-like DNA-binding domains"/>
    <property type="match status" value="1"/>
</dbReference>
<keyword evidence="6" id="KW-1185">Reference proteome</keyword>
<evidence type="ECO:0000313" key="6">
    <source>
        <dbReference type="Proteomes" id="UP000602260"/>
    </source>
</evidence>
<dbReference type="CDD" id="cd00093">
    <property type="entry name" value="HTH_XRE"/>
    <property type="match status" value="1"/>
</dbReference>
<dbReference type="Pfam" id="PF07883">
    <property type="entry name" value="Cupin_2"/>
    <property type="match status" value="1"/>
</dbReference>
<feature type="domain" description="HTH cro/C1-type" evidence="4">
    <location>
        <begin position="12"/>
        <end position="66"/>
    </location>
</feature>
<evidence type="ECO:0000259" key="4">
    <source>
        <dbReference type="PROSITE" id="PS50943"/>
    </source>
</evidence>
<accession>A0A8J6MBR2</accession>
<dbReference type="Gene3D" id="2.60.120.10">
    <property type="entry name" value="Jelly Rolls"/>
    <property type="match status" value="1"/>
</dbReference>
<dbReference type="SMART" id="SM00530">
    <property type="entry name" value="HTH_XRE"/>
    <property type="match status" value="1"/>
</dbReference>
<evidence type="ECO:0000313" key="5">
    <source>
        <dbReference type="EMBL" id="MBC5718185.1"/>
    </source>
</evidence>
<gene>
    <name evidence="5" type="ORF">H8S55_12850</name>
</gene>